<accession>A0A175RDG5</accession>
<dbReference type="Pfam" id="PF00356">
    <property type="entry name" value="LacI"/>
    <property type="match status" value="1"/>
</dbReference>
<evidence type="ECO:0000256" key="2">
    <source>
        <dbReference type="ARBA" id="ARBA00023125"/>
    </source>
</evidence>
<proteinExistence type="predicted"/>
<dbReference type="PATRIC" id="fig|401562.3.peg.307"/>
<dbReference type="PROSITE" id="PS00356">
    <property type="entry name" value="HTH_LACI_1"/>
    <property type="match status" value="1"/>
</dbReference>
<evidence type="ECO:0000313" key="5">
    <source>
        <dbReference type="EMBL" id="KTQ97139.1"/>
    </source>
</evidence>
<dbReference type="GO" id="GO:0003700">
    <property type="term" value="F:DNA-binding transcription factor activity"/>
    <property type="evidence" value="ECO:0007669"/>
    <property type="project" value="TreeGrafter"/>
</dbReference>
<dbReference type="CDD" id="cd01575">
    <property type="entry name" value="PBP1_GntR"/>
    <property type="match status" value="1"/>
</dbReference>
<evidence type="ECO:0000256" key="3">
    <source>
        <dbReference type="ARBA" id="ARBA00023163"/>
    </source>
</evidence>
<keyword evidence="1" id="KW-0805">Transcription regulation</keyword>
<dbReference type="AlphaFoldDB" id="A0A175RDG5"/>
<dbReference type="EMBL" id="LDPZ01000011">
    <property type="protein sequence ID" value="KTQ97139.1"/>
    <property type="molecule type" value="Genomic_DNA"/>
</dbReference>
<keyword evidence="3" id="KW-0804">Transcription</keyword>
<dbReference type="Gene3D" id="3.40.50.2300">
    <property type="match status" value="2"/>
</dbReference>
<dbReference type="Gene3D" id="1.10.260.40">
    <property type="entry name" value="lambda repressor-like DNA-binding domains"/>
    <property type="match status" value="1"/>
</dbReference>
<organism evidence="5 6">
    <name type="scientific">Aureimonas ureilytica</name>
    <dbReference type="NCBI Taxonomy" id="401562"/>
    <lineage>
        <taxon>Bacteria</taxon>
        <taxon>Pseudomonadati</taxon>
        <taxon>Pseudomonadota</taxon>
        <taxon>Alphaproteobacteria</taxon>
        <taxon>Hyphomicrobiales</taxon>
        <taxon>Aurantimonadaceae</taxon>
        <taxon>Aureimonas</taxon>
    </lineage>
</organism>
<dbReference type="PANTHER" id="PTHR30146:SF33">
    <property type="entry name" value="TRANSCRIPTIONAL REGULATOR"/>
    <property type="match status" value="1"/>
</dbReference>
<evidence type="ECO:0000313" key="6">
    <source>
        <dbReference type="Proteomes" id="UP000078272"/>
    </source>
</evidence>
<dbReference type="InterPro" id="IPR028082">
    <property type="entry name" value="Peripla_BP_I"/>
</dbReference>
<dbReference type="GO" id="GO:0000976">
    <property type="term" value="F:transcription cis-regulatory region binding"/>
    <property type="evidence" value="ECO:0007669"/>
    <property type="project" value="TreeGrafter"/>
</dbReference>
<dbReference type="STRING" id="401562.NS365_21840"/>
<dbReference type="OrthoDB" id="7170131at2"/>
<dbReference type="InterPro" id="IPR046335">
    <property type="entry name" value="LacI/GalR-like_sensor"/>
</dbReference>
<reference evidence="5 6" key="1">
    <citation type="journal article" date="2016" name="Front. Microbiol.">
        <title>Genomic Resource of Rice Seed Associated Bacteria.</title>
        <authorList>
            <person name="Midha S."/>
            <person name="Bansal K."/>
            <person name="Sharma S."/>
            <person name="Kumar N."/>
            <person name="Patil P.P."/>
            <person name="Chaudhry V."/>
            <person name="Patil P.B."/>
        </authorList>
    </citation>
    <scope>NUCLEOTIDE SEQUENCE [LARGE SCALE GENOMIC DNA]</scope>
    <source>
        <strain evidence="5 6">NS226</strain>
    </source>
</reference>
<dbReference type="PROSITE" id="PS50932">
    <property type="entry name" value="HTH_LACI_2"/>
    <property type="match status" value="1"/>
</dbReference>
<dbReference type="SUPFAM" id="SSF47413">
    <property type="entry name" value="lambda repressor-like DNA-binding domains"/>
    <property type="match status" value="1"/>
</dbReference>
<dbReference type="PANTHER" id="PTHR30146">
    <property type="entry name" value="LACI-RELATED TRANSCRIPTIONAL REPRESSOR"/>
    <property type="match status" value="1"/>
</dbReference>
<evidence type="ECO:0000256" key="1">
    <source>
        <dbReference type="ARBA" id="ARBA00023015"/>
    </source>
</evidence>
<keyword evidence="2" id="KW-0238">DNA-binding</keyword>
<dbReference type="Pfam" id="PF13377">
    <property type="entry name" value="Peripla_BP_3"/>
    <property type="match status" value="1"/>
</dbReference>
<dbReference type="RefSeq" id="WP_058634114.1">
    <property type="nucleotide sequence ID" value="NZ_LDPZ01000011.1"/>
</dbReference>
<feature type="domain" description="HTH lacI-type" evidence="4">
    <location>
        <begin position="46"/>
        <end position="100"/>
    </location>
</feature>
<dbReference type="InterPro" id="IPR000843">
    <property type="entry name" value="HTH_LacI"/>
</dbReference>
<sequence length="371" mass="39702">MTDAASAPTGQRENLPLPSYDEVVRVRSAAKPAPDKARTALIARPPRIEDVAREAGVSPITVSRALRSPGLVSPATLERVRIVVEKTGYVSNPHASALRSGRSSVVAAFVSNLVSQQYHEAADACGEVLEAAGYQLMIGQTSYSYARETAAVHSLRALKPAAVFFTGVVELEDNRNFLRDLGVPVVESWAFPRDPIDMLVGISNTDGGRMAAEHLVSRGRRRLAFVGRSGGRGRLRLKGFEARASELGAEIVVIREVEHVRSMSEGHVVLRELVASDTKADAVFFANDLLAIGALLEARRLGLTVPDDLAILGMGDSEFAAQMTPSLSTIAIDGAAIGRRAGELLADRLLERSAQAVSEHVPLRLVARDSS</sequence>
<gene>
    <name evidence="5" type="ORF">NS226_05315</name>
</gene>
<comment type="caution">
    <text evidence="5">The sequence shown here is derived from an EMBL/GenBank/DDBJ whole genome shotgun (WGS) entry which is preliminary data.</text>
</comment>
<dbReference type="eggNOG" id="COG1609">
    <property type="taxonomic scope" value="Bacteria"/>
</dbReference>
<dbReference type="InterPro" id="IPR010982">
    <property type="entry name" value="Lambda_DNA-bd_dom_sf"/>
</dbReference>
<evidence type="ECO:0000259" key="4">
    <source>
        <dbReference type="PROSITE" id="PS50932"/>
    </source>
</evidence>
<dbReference type="SMART" id="SM00354">
    <property type="entry name" value="HTH_LACI"/>
    <property type="match status" value="1"/>
</dbReference>
<name>A0A175RDG5_9HYPH</name>
<protein>
    <submittedName>
        <fullName evidence="5">Transcriptional regulator</fullName>
    </submittedName>
</protein>
<dbReference type="SUPFAM" id="SSF53822">
    <property type="entry name" value="Periplasmic binding protein-like I"/>
    <property type="match status" value="1"/>
</dbReference>
<dbReference type="CDD" id="cd01392">
    <property type="entry name" value="HTH_LacI"/>
    <property type="match status" value="1"/>
</dbReference>
<dbReference type="Proteomes" id="UP000078272">
    <property type="component" value="Unassembled WGS sequence"/>
</dbReference>